<dbReference type="Pfam" id="PF00902">
    <property type="entry name" value="TatC"/>
    <property type="match status" value="1"/>
</dbReference>
<feature type="transmembrane region" description="Helical" evidence="5">
    <location>
        <begin position="35"/>
        <end position="54"/>
    </location>
</feature>
<organism evidence="6 7">
    <name type="scientific">Lentisphaera profundi</name>
    <dbReference type="NCBI Taxonomy" id="1658616"/>
    <lineage>
        <taxon>Bacteria</taxon>
        <taxon>Pseudomonadati</taxon>
        <taxon>Lentisphaerota</taxon>
        <taxon>Lentisphaeria</taxon>
        <taxon>Lentisphaerales</taxon>
        <taxon>Lentisphaeraceae</taxon>
        <taxon>Lentisphaera</taxon>
    </lineage>
</organism>
<comment type="subcellular location">
    <subcellularLocation>
        <location evidence="5">Cell membrane</location>
        <topology evidence="5">Multi-pass membrane protein</topology>
    </subcellularLocation>
    <subcellularLocation>
        <location evidence="1">Membrane</location>
        <topology evidence="1">Multi-pass membrane protein</topology>
    </subcellularLocation>
</comment>
<protein>
    <recommendedName>
        <fullName evidence="5">Sec-independent protein translocase protein TatC</fullName>
    </recommendedName>
</protein>
<keyword evidence="4 5" id="KW-0472">Membrane</keyword>
<keyword evidence="5" id="KW-1003">Cell membrane</keyword>
<evidence type="ECO:0000313" key="6">
    <source>
        <dbReference type="EMBL" id="WDE96613.1"/>
    </source>
</evidence>
<feature type="transmembrane region" description="Helical" evidence="5">
    <location>
        <begin position="85"/>
        <end position="106"/>
    </location>
</feature>
<evidence type="ECO:0000256" key="5">
    <source>
        <dbReference type="HAMAP-Rule" id="MF_00902"/>
    </source>
</evidence>
<dbReference type="NCBIfam" id="TIGR00945">
    <property type="entry name" value="tatC"/>
    <property type="match status" value="1"/>
</dbReference>
<keyword evidence="3 5" id="KW-1133">Transmembrane helix</keyword>
<comment type="function">
    <text evidence="5">Part of the twin-arginine translocation (Tat) system that transports large folded proteins containing a characteristic twin-arginine motif in their signal peptide across membranes.</text>
</comment>
<dbReference type="PANTHER" id="PTHR30371">
    <property type="entry name" value="SEC-INDEPENDENT PROTEIN TRANSLOCASE PROTEIN TATC"/>
    <property type="match status" value="1"/>
</dbReference>
<feature type="transmembrane region" description="Helical" evidence="5">
    <location>
        <begin position="168"/>
        <end position="193"/>
    </location>
</feature>
<proteinExistence type="inferred from homology"/>
<keyword evidence="5" id="KW-0811">Translocation</keyword>
<evidence type="ECO:0000313" key="7">
    <source>
        <dbReference type="Proteomes" id="UP001214250"/>
    </source>
</evidence>
<keyword evidence="5" id="KW-0813">Transport</keyword>
<evidence type="ECO:0000256" key="2">
    <source>
        <dbReference type="ARBA" id="ARBA00022692"/>
    </source>
</evidence>
<feature type="transmembrane region" description="Helical" evidence="5">
    <location>
        <begin position="260"/>
        <end position="279"/>
    </location>
</feature>
<keyword evidence="5" id="KW-0653">Protein transport</keyword>
<dbReference type="InterPro" id="IPR002033">
    <property type="entry name" value="TatC"/>
</dbReference>
<accession>A0ABY7VX21</accession>
<gene>
    <name evidence="5 6" type="primary">tatC</name>
    <name evidence="6" type="ORF">PQO03_01350</name>
</gene>
<dbReference type="HAMAP" id="MF_00902">
    <property type="entry name" value="TatC"/>
    <property type="match status" value="1"/>
</dbReference>
<dbReference type="PANTHER" id="PTHR30371:SF0">
    <property type="entry name" value="SEC-INDEPENDENT PROTEIN TRANSLOCASE PROTEIN TATC, CHLOROPLASTIC-RELATED"/>
    <property type="match status" value="1"/>
</dbReference>
<keyword evidence="2 5" id="KW-0812">Transmembrane</keyword>
<keyword evidence="7" id="KW-1185">Reference proteome</keyword>
<name>A0ABY7VX21_9BACT</name>
<comment type="subunit">
    <text evidence="5">Forms a complex with TatA.</text>
</comment>
<sequence length="479" mass="54128">MNNHTDPHDFDHDEESERNLQEMGLLDHLNDLRVCLFKALVALLIFFPFGAFMSKPLIGQLTSMTKVPTLQAIMPAETFMEQLKVGLIIAGFMLIPYLTYLAWNFICPALYEKEKKWGKNVVVSSTLLFLGGSAFAYFHILPATLDFFYSQDIPGVEYKPRLASVTSFALQICGASGLMAQLPVITTILYALNIVSLEKLRSSRSLVFISILVVSALLTPPDIFSQCMIGIPAYVIFEISLFLCGLIESKREGKSIRQKIQQAVIALIVLLTGGAYLMISGAEYLEQLKKDRTAPVTQLSNDDVQELITDPESRLKLFSTLEQSDLEKDDRVQLLTELAKHWDTLKGIERARLVQSNFILDIQEETQSFDVELKNYINLPINFRAQWAFELNGQTYLWPNNELIYQYNFREQRSLDSMTLNNINQIISAFKNASQWPKIKAKLLILEAKNLDGSDLIELHQISQATPTPAVNPQAETSD</sequence>
<feature type="transmembrane region" description="Helical" evidence="5">
    <location>
        <begin position="127"/>
        <end position="148"/>
    </location>
</feature>
<dbReference type="PRINTS" id="PR01840">
    <property type="entry name" value="TATCFAMILY"/>
</dbReference>
<feature type="transmembrane region" description="Helical" evidence="5">
    <location>
        <begin position="229"/>
        <end position="248"/>
    </location>
</feature>
<evidence type="ECO:0000256" key="3">
    <source>
        <dbReference type="ARBA" id="ARBA00022989"/>
    </source>
</evidence>
<dbReference type="RefSeq" id="WP_274150678.1">
    <property type="nucleotide sequence ID" value="NZ_CP117811.1"/>
</dbReference>
<comment type="similarity">
    <text evidence="5">Belongs to the TatC family.</text>
</comment>
<dbReference type="EMBL" id="CP117811">
    <property type="protein sequence ID" value="WDE96613.1"/>
    <property type="molecule type" value="Genomic_DNA"/>
</dbReference>
<evidence type="ECO:0000256" key="1">
    <source>
        <dbReference type="ARBA" id="ARBA00004141"/>
    </source>
</evidence>
<dbReference type="Proteomes" id="UP001214250">
    <property type="component" value="Chromosome 1"/>
</dbReference>
<reference evidence="6 7" key="1">
    <citation type="submission" date="2023-02" db="EMBL/GenBank/DDBJ databases">
        <title>Genome sequence of Lentisphaera profundi SAORIC-696.</title>
        <authorList>
            <person name="Kim e."/>
            <person name="Cho J.-C."/>
            <person name="Choi A."/>
            <person name="Kang I."/>
        </authorList>
    </citation>
    <scope>NUCLEOTIDE SEQUENCE [LARGE SCALE GENOMIC DNA]</scope>
    <source>
        <strain evidence="6 7">SAORIC-696</strain>
    </source>
</reference>
<evidence type="ECO:0000256" key="4">
    <source>
        <dbReference type="ARBA" id="ARBA00023136"/>
    </source>
</evidence>
<feature type="transmembrane region" description="Helical" evidence="5">
    <location>
        <begin position="205"/>
        <end position="223"/>
    </location>
</feature>